<dbReference type="Pfam" id="PF00646">
    <property type="entry name" value="F-box"/>
    <property type="match status" value="1"/>
</dbReference>
<name>A0A177BXR4_9PLEO</name>
<dbReference type="GeneID" id="28764050"/>
<dbReference type="OrthoDB" id="3781162at2759"/>
<dbReference type="RefSeq" id="XP_018029844.1">
    <property type="nucleotide sequence ID" value="XM_018180564.1"/>
</dbReference>
<evidence type="ECO:0000313" key="2">
    <source>
        <dbReference type="EMBL" id="OAF99478.1"/>
    </source>
</evidence>
<evidence type="ECO:0000259" key="1">
    <source>
        <dbReference type="Pfam" id="PF00646"/>
    </source>
</evidence>
<dbReference type="InterPro" id="IPR001810">
    <property type="entry name" value="F-box_dom"/>
</dbReference>
<keyword evidence="3" id="KW-1185">Reference proteome</keyword>
<organism evidence="2 3">
    <name type="scientific">Paraphaeosphaeria sporulosa</name>
    <dbReference type="NCBI Taxonomy" id="1460663"/>
    <lineage>
        <taxon>Eukaryota</taxon>
        <taxon>Fungi</taxon>
        <taxon>Dikarya</taxon>
        <taxon>Ascomycota</taxon>
        <taxon>Pezizomycotina</taxon>
        <taxon>Dothideomycetes</taxon>
        <taxon>Pleosporomycetidae</taxon>
        <taxon>Pleosporales</taxon>
        <taxon>Massarineae</taxon>
        <taxon>Didymosphaeriaceae</taxon>
        <taxon>Paraphaeosphaeria</taxon>
    </lineage>
</organism>
<dbReference type="InParanoid" id="A0A177BXR4"/>
<reference evidence="2 3" key="1">
    <citation type="submission" date="2016-05" db="EMBL/GenBank/DDBJ databases">
        <title>Comparative analysis of secretome profiles of manganese(II)-oxidizing ascomycete fungi.</title>
        <authorList>
            <consortium name="DOE Joint Genome Institute"/>
            <person name="Zeiner C.A."/>
            <person name="Purvine S.O."/>
            <person name="Zink E.M."/>
            <person name="Wu S."/>
            <person name="Pasa-Tolic L."/>
            <person name="Chaput D.L."/>
            <person name="Haridas S."/>
            <person name="Grigoriev I.V."/>
            <person name="Santelli C.M."/>
            <person name="Hansel C.M."/>
        </authorList>
    </citation>
    <scope>NUCLEOTIDE SEQUENCE [LARGE SCALE GENOMIC DNA]</scope>
    <source>
        <strain evidence="2 3">AP3s5-JAC2a</strain>
    </source>
</reference>
<accession>A0A177BXR4</accession>
<feature type="domain" description="F-box" evidence="1">
    <location>
        <begin position="37"/>
        <end position="79"/>
    </location>
</feature>
<evidence type="ECO:0000313" key="3">
    <source>
        <dbReference type="Proteomes" id="UP000077069"/>
    </source>
</evidence>
<dbReference type="AlphaFoldDB" id="A0A177BXR4"/>
<dbReference type="Proteomes" id="UP000077069">
    <property type="component" value="Unassembled WGS sequence"/>
</dbReference>
<dbReference type="EMBL" id="KV441562">
    <property type="protein sequence ID" value="OAF99478.1"/>
    <property type="molecule type" value="Genomic_DNA"/>
</dbReference>
<proteinExistence type="predicted"/>
<sequence>MEPVKNQINKIKTSVQAWCNFKALESSVANMSYSQLVNLPTELLREIFEYTTVCDKSNAISIMILRATCQRFRCFFDDPLATIEPAAKSVMQQRYSYFLRSRHLYSLIRSETKGRLVCIACMRLLPAKLFFSTPVKVPSHKRLCKGHEGELDFFRPGYGSQTWEKLHAGGLQYWNPVRDYWWPSEPSQQYRGSPVEWYHSLRNMRRELGPTDNAQKGVFFGPASVHNHYYGRMNDNQLPIEATDFLLRREWVLCEAPRMDDKTASAVGSKVDSVLSRIMDGKQIEYIKMCPHMCGRNVASKSQVRKLLRFKTVHCPIRSCKTWLRIEQQTIALHDKDVRLSTESAKPQREKANETSSTGKAKEWLVLVVVRNVGSMKDPTDPRWISQLDVPQWPGPSRTNYCPPLWLIAQSGYTT</sequence>
<protein>
    <recommendedName>
        <fullName evidence="1">F-box domain-containing protein</fullName>
    </recommendedName>
</protein>
<gene>
    <name evidence="2" type="ORF">CC84DRAFT_1181586</name>
</gene>